<accession>A0AA39ZJ40</accession>
<evidence type="ECO:0000313" key="2">
    <source>
        <dbReference type="Proteomes" id="UP001174997"/>
    </source>
</evidence>
<proteinExistence type="predicted"/>
<name>A0AA39ZJ40_9PEZI</name>
<dbReference type="Proteomes" id="UP001174997">
    <property type="component" value="Unassembled WGS sequence"/>
</dbReference>
<evidence type="ECO:0000313" key="1">
    <source>
        <dbReference type="EMBL" id="KAK0672030.1"/>
    </source>
</evidence>
<organism evidence="1 2">
    <name type="scientific">Cercophora samala</name>
    <dbReference type="NCBI Taxonomy" id="330535"/>
    <lineage>
        <taxon>Eukaryota</taxon>
        <taxon>Fungi</taxon>
        <taxon>Dikarya</taxon>
        <taxon>Ascomycota</taxon>
        <taxon>Pezizomycotina</taxon>
        <taxon>Sordariomycetes</taxon>
        <taxon>Sordariomycetidae</taxon>
        <taxon>Sordariales</taxon>
        <taxon>Lasiosphaeriaceae</taxon>
        <taxon>Cercophora</taxon>
    </lineage>
</organism>
<reference evidence="1" key="1">
    <citation type="submission" date="2023-06" db="EMBL/GenBank/DDBJ databases">
        <title>Genome-scale phylogeny and comparative genomics of the fungal order Sordariales.</title>
        <authorList>
            <consortium name="Lawrence Berkeley National Laboratory"/>
            <person name="Hensen N."/>
            <person name="Bonometti L."/>
            <person name="Westerberg I."/>
            <person name="Brannstrom I.O."/>
            <person name="Guillou S."/>
            <person name="Cros-Aarteil S."/>
            <person name="Calhoun S."/>
            <person name="Haridas S."/>
            <person name="Kuo A."/>
            <person name="Mondo S."/>
            <person name="Pangilinan J."/>
            <person name="Riley R."/>
            <person name="Labutti K."/>
            <person name="Andreopoulos B."/>
            <person name="Lipzen A."/>
            <person name="Chen C."/>
            <person name="Yanf M."/>
            <person name="Daum C."/>
            <person name="Ng V."/>
            <person name="Clum A."/>
            <person name="Steindorff A."/>
            <person name="Ohm R."/>
            <person name="Martin F."/>
            <person name="Silar P."/>
            <person name="Natvig D."/>
            <person name="Lalanne C."/>
            <person name="Gautier V."/>
            <person name="Ament-Velasquez S.L."/>
            <person name="Kruys A."/>
            <person name="Hutchinson M.I."/>
            <person name="Powell A.J."/>
            <person name="Barry K."/>
            <person name="Miller A.N."/>
            <person name="Grigoriev I.V."/>
            <person name="Debuchy R."/>
            <person name="Gladieux P."/>
            <person name="Thoren M.H."/>
            <person name="Johannesson H."/>
        </authorList>
    </citation>
    <scope>NUCLEOTIDE SEQUENCE</scope>
    <source>
        <strain evidence="1">CBS 307.81</strain>
    </source>
</reference>
<comment type="caution">
    <text evidence="1">The sequence shown here is derived from an EMBL/GenBank/DDBJ whole genome shotgun (WGS) entry which is preliminary data.</text>
</comment>
<keyword evidence="2" id="KW-1185">Reference proteome</keyword>
<sequence length="211" mass="23515">MTSSWSASRDAADKSTSASIVISPFPNQAFRAAHIREWRISNLDLAVAVPGCVSERDWAPVPRLSLFEPPLLSSTHAGAVPWEVEGPAHDVTPNYKVILGQRANRNYTTKLLPSAQPYVDEGPRRATGPRQSYWETLCRHLFGRIFDPCSRRCAPNIDAISNSQNLFSIWDSEKSPLQPVAANATQSVCTWCLLKYGLSRREELHIEADHC</sequence>
<dbReference type="AlphaFoldDB" id="A0AA39ZJ40"/>
<gene>
    <name evidence="1" type="ORF">QBC41DRAFT_38673</name>
</gene>
<dbReference type="EMBL" id="JAULSY010000016">
    <property type="protein sequence ID" value="KAK0672030.1"/>
    <property type="molecule type" value="Genomic_DNA"/>
</dbReference>
<protein>
    <submittedName>
        <fullName evidence="1">Uncharacterized protein</fullName>
    </submittedName>
</protein>